<evidence type="ECO:0000256" key="3">
    <source>
        <dbReference type="ARBA" id="ARBA00022833"/>
    </source>
</evidence>
<dbReference type="Gene3D" id="3.30.40.10">
    <property type="entry name" value="Zinc/RING finger domain, C3HC4 (zinc finger)"/>
    <property type="match status" value="1"/>
</dbReference>
<dbReference type="SUPFAM" id="SSF57850">
    <property type="entry name" value="RING/U-box"/>
    <property type="match status" value="1"/>
</dbReference>
<dbReference type="GO" id="GO:0008270">
    <property type="term" value="F:zinc ion binding"/>
    <property type="evidence" value="ECO:0007669"/>
    <property type="project" value="UniProtKB-KW"/>
</dbReference>
<name>A0A9P6G4K7_9FUNG</name>
<feature type="region of interest" description="Disordered" evidence="5">
    <location>
        <begin position="72"/>
        <end position="101"/>
    </location>
</feature>
<keyword evidence="2 4" id="KW-0863">Zinc-finger</keyword>
<keyword evidence="8" id="KW-1185">Reference proteome</keyword>
<evidence type="ECO:0000313" key="7">
    <source>
        <dbReference type="EMBL" id="KAF9586176.1"/>
    </source>
</evidence>
<dbReference type="InterPro" id="IPR018957">
    <property type="entry name" value="Znf_C3HC4_RING-type"/>
</dbReference>
<reference evidence="7" key="1">
    <citation type="journal article" date="2020" name="Fungal Divers.">
        <title>Resolving the Mortierellaceae phylogeny through synthesis of multi-gene phylogenetics and phylogenomics.</title>
        <authorList>
            <person name="Vandepol N."/>
            <person name="Liber J."/>
            <person name="Desiro A."/>
            <person name="Na H."/>
            <person name="Kennedy M."/>
            <person name="Barry K."/>
            <person name="Grigoriev I.V."/>
            <person name="Miller A.N."/>
            <person name="O'Donnell K."/>
            <person name="Stajich J.E."/>
            <person name="Bonito G."/>
        </authorList>
    </citation>
    <scope>NUCLEOTIDE SEQUENCE</scope>
    <source>
        <strain evidence="7">KOD1015</strain>
    </source>
</reference>
<organism evidence="7 8">
    <name type="scientific">Lunasporangiospora selenospora</name>
    <dbReference type="NCBI Taxonomy" id="979761"/>
    <lineage>
        <taxon>Eukaryota</taxon>
        <taxon>Fungi</taxon>
        <taxon>Fungi incertae sedis</taxon>
        <taxon>Mucoromycota</taxon>
        <taxon>Mortierellomycotina</taxon>
        <taxon>Mortierellomycetes</taxon>
        <taxon>Mortierellales</taxon>
        <taxon>Mortierellaceae</taxon>
        <taxon>Lunasporangiospora</taxon>
    </lineage>
</organism>
<comment type="caution">
    <text evidence="7">The sequence shown here is derived from an EMBL/GenBank/DDBJ whole genome shotgun (WGS) entry which is preliminary data.</text>
</comment>
<dbReference type="AlphaFoldDB" id="A0A9P6G4K7"/>
<sequence>MYETTFDPMFTSYGYQPSVLWSSPPTFNPSCPSSFPSHHHDRHGHAPTEIPSSRQRYVQVWLDANPTVVYPSDSMEPGLNNTDVYGGGHSSPSSQDDEEESFMEWESCLSFPVSHSTPVDSAQVQAPALSPPAPELPSPPMELAFQQHKMYPLLPVRSRSSCMFLGVDPGNSRLNRRLSDLLNNTSLQRIRSWLKTTIEPNALEQWRHLDLYDHLARQANISPSRPKMSGAQSLGQGVVDQTQSQEECPICFRTKVAMKRTLLCQHHICWKCEQGLIQAENVTCPLCRRLRLFTVYVDLTDMFKSTIGLHPRDYTHPRLLEQDYTLQQHPIQGSQETSKSTLDIQESDDDELLHEMADRYCWETSASFLEHLQGQDSIYIHHPAHQYFQLNAAKDLCEKPSTERYLPEYSDQALIEPPLSGLVLPPHRLYIALVHFCIDLMTFPGPVFQSQPQYKREMLLLKMVTLFLVPTDEFSPREPDRIFNIAAWLQQGQLVLNRIHVFICTKARQNALVAGLEDMQGEGEGEGRESASIPSIPISREILYLGSTRWTWIAQSLALLLTWIKAADANPSIQEPVVDWSSILGKHDQPAEEQADENPHAPKRRRVSVNHHRELWSEGARLHEVIEVSEDEEL</sequence>
<evidence type="ECO:0000256" key="4">
    <source>
        <dbReference type="PROSITE-ProRule" id="PRU00175"/>
    </source>
</evidence>
<dbReference type="InterPro" id="IPR001841">
    <property type="entry name" value="Znf_RING"/>
</dbReference>
<dbReference type="PROSITE" id="PS50089">
    <property type="entry name" value="ZF_RING_2"/>
    <property type="match status" value="1"/>
</dbReference>
<feature type="region of interest" description="Disordered" evidence="5">
    <location>
        <begin position="32"/>
        <end position="51"/>
    </location>
</feature>
<evidence type="ECO:0000256" key="2">
    <source>
        <dbReference type="ARBA" id="ARBA00022771"/>
    </source>
</evidence>
<feature type="domain" description="RING-type" evidence="6">
    <location>
        <begin position="248"/>
        <end position="288"/>
    </location>
</feature>
<feature type="region of interest" description="Disordered" evidence="5">
    <location>
        <begin position="588"/>
        <end position="608"/>
    </location>
</feature>
<dbReference type="EMBL" id="JAABOA010000064">
    <property type="protein sequence ID" value="KAF9586176.1"/>
    <property type="molecule type" value="Genomic_DNA"/>
</dbReference>
<proteinExistence type="predicted"/>
<evidence type="ECO:0000259" key="6">
    <source>
        <dbReference type="PROSITE" id="PS50089"/>
    </source>
</evidence>
<evidence type="ECO:0000256" key="1">
    <source>
        <dbReference type="ARBA" id="ARBA00022723"/>
    </source>
</evidence>
<dbReference type="Proteomes" id="UP000780801">
    <property type="component" value="Unassembled WGS sequence"/>
</dbReference>
<evidence type="ECO:0000313" key="8">
    <source>
        <dbReference type="Proteomes" id="UP000780801"/>
    </source>
</evidence>
<keyword evidence="1" id="KW-0479">Metal-binding</keyword>
<dbReference type="OrthoDB" id="2401875at2759"/>
<dbReference type="CDD" id="cd16449">
    <property type="entry name" value="RING-HC"/>
    <property type="match status" value="1"/>
</dbReference>
<keyword evidence="3" id="KW-0862">Zinc</keyword>
<gene>
    <name evidence="7" type="ORF">BGW38_008985</name>
</gene>
<dbReference type="InterPro" id="IPR013083">
    <property type="entry name" value="Znf_RING/FYVE/PHD"/>
</dbReference>
<accession>A0A9P6G4K7</accession>
<evidence type="ECO:0000256" key="5">
    <source>
        <dbReference type="SAM" id="MobiDB-lite"/>
    </source>
</evidence>
<protein>
    <recommendedName>
        <fullName evidence="6">RING-type domain-containing protein</fullName>
    </recommendedName>
</protein>
<dbReference type="Pfam" id="PF00097">
    <property type="entry name" value="zf-C3HC4"/>
    <property type="match status" value="1"/>
</dbReference>